<dbReference type="Proteomes" id="UP001205603">
    <property type="component" value="Unassembled WGS sequence"/>
</dbReference>
<dbReference type="InterPro" id="IPR016155">
    <property type="entry name" value="Mopterin_synth/thiamin_S_b"/>
</dbReference>
<dbReference type="EMBL" id="JANDHW010000006">
    <property type="protein sequence ID" value="MCP9612019.1"/>
    <property type="molecule type" value="Genomic_DNA"/>
</dbReference>
<dbReference type="PANTHER" id="PTHR34472:SF1">
    <property type="entry name" value="SULFUR CARRIER PROTEIN THIS"/>
    <property type="match status" value="1"/>
</dbReference>
<dbReference type="Gene3D" id="3.10.20.30">
    <property type="match status" value="1"/>
</dbReference>
<name>A0ABT1MHA1_9BACT</name>
<dbReference type="Pfam" id="PF02597">
    <property type="entry name" value="ThiS"/>
    <property type="match status" value="1"/>
</dbReference>
<evidence type="ECO:0000313" key="2">
    <source>
        <dbReference type="Proteomes" id="UP001205603"/>
    </source>
</evidence>
<gene>
    <name evidence="1" type="primary">thiS</name>
    <name evidence="1" type="ORF">NMU02_07945</name>
</gene>
<dbReference type="SUPFAM" id="SSF54285">
    <property type="entry name" value="MoaD/ThiS"/>
    <property type="match status" value="1"/>
</dbReference>
<proteinExistence type="predicted"/>
<dbReference type="CDD" id="cd00565">
    <property type="entry name" value="Ubl_ThiS"/>
    <property type="match status" value="1"/>
</dbReference>
<dbReference type="InterPro" id="IPR010035">
    <property type="entry name" value="Thi_S"/>
</dbReference>
<sequence>MIKITLNNKEILVDKNLSLLKLLQQQNFPQSGIAVAVNNKVIGKQNWEQLILKENDKLTVIRATCGG</sequence>
<dbReference type="RefSeq" id="WP_255027236.1">
    <property type="nucleotide sequence ID" value="NZ_JANDHW010000006.1"/>
</dbReference>
<dbReference type="PANTHER" id="PTHR34472">
    <property type="entry name" value="SULFUR CARRIER PROTEIN THIS"/>
    <property type="match status" value="1"/>
</dbReference>
<dbReference type="InterPro" id="IPR012675">
    <property type="entry name" value="Beta-grasp_dom_sf"/>
</dbReference>
<dbReference type="NCBIfam" id="TIGR01683">
    <property type="entry name" value="thiS"/>
    <property type="match status" value="1"/>
</dbReference>
<dbReference type="InterPro" id="IPR003749">
    <property type="entry name" value="ThiS/MoaD-like"/>
</dbReference>
<protein>
    <submittedName>
        <fullName evidence="1">Sulfur carrier protein ThiS</fullName>
    </submittedName>
</protein>
<keyword evidence="2" id="KW-1185">Reference proteome</keyword>
<organism evidence="1 2">
    <name type="scientific">Coprobacter tertius</name>
    <dbReference type="NCBI Taxonomy" id="2944915"/>
    <lineage>
        <taxon>Bacteria</taxon>
        <taxon>Pseudomonadati</taxon>
        <taxon>Bacteroidota</taxon>
        <taxon>Bacteroidia</taxon>
        <taxon>Bacteroidales</taxon>
        <taxon>Barnesiellaceae</taxon>
        <taxon>Coprobacter</taxon>
    </lineage>
</organism>
<reference evidence="1 2" key="1">
    <citation type="submission" date="2022-07" db="EMBL/GenBank/DDBJ databases">
        <title>Fecal culturing of patients with breast cancer.</title>
        <authorList>
            <person name="Teng N.M.Y."/>
            <person name="Kiu R."/>
            <person name="Evans R."/>
            <person name="Baker D.J."/>
            <person name="Zenner C."/>
            <person name="Robinson S.D."/>
            <person name="Hall L.J."/>
        </authorList>
    </citation>
    <scope>NUCLEOTIDE SEQUENCE [LARGE SCALE GENOMIC DNA]</scope>
    <source>
        <strain evidence="1 2">LH1063</strain>
    </source>
</reference>
<evidence type="ECO:0000313" key="1">
    <source>
        <dbReference type="EMBL" id="MCP9612019.1"/>
    </source>
</evidence>
<comment type="caution">
    <text evidence="1">The sequence shown here is derived from an EMBL/GenBank/DDBJ whole genome shotgun (WGS) entry which is preliminary data.</text>
</comment>
<accession>A0ABT1MHA1</accession>